<reference evidence="1 2" key="1">
    <citation type="journal article" date="2016" name="Genome Biol. Evol.">
        <title>Gene Family Evolution Reflects Adaptation to Soil Environmental Stressors in the Genome of the Collembolan Orchesella cincta.</title>
        <authorList>
            <person name="Faddeeva-Vakhrusheva A."/>
            <person name="Derks M.F."/>
            <person name="Anvar S.Y."/>
            <person name="Agamennone V."/>
            <person name="Suring W."/>
            <person name="Smit S."/>
            <person name="van Straalen N.M."/>
            <person name="Roelofs D."/>
        </authorList>
    </citation>
    <scope>NUCLEOTIDE SEQUENCE [LARGE SCALE GENOMIC DNA]</scope>
    <source>
        <tissue evidence="1">Mixed pool</tissue>
    </source>
</reference>
<gene>
    <name evidence="1" type="ORF">Ocin01_18367</name>
</gene>
<dbReference type="Proteomes" id="UP000094527">
    <property type="component" value="Unassembled WGS sequence"/>
</dbReference>
<dbReference type="EMBL" id="LJIJ01003771">
    <property type="protein sequence ID" value="ODM88315.1"/>
    <property type="molecule type" value="Genomic_DNA"/>
</dbReference>
<proteinExistence type="predicted"/>
<evidence type="ECO:0000313" key="2">
    <source>
        <dbReference type="Proteomes" id="UP000094527"/>
    </source>
</evidence>
<protein>
    <submittedName>
        <fullName evidence="1">Uncharacterized protein</fullName>
    </submittedName>
</protein>
<name>A0A1D2M5R3_ORCCI</name>
<feature type="non-terminal residue" evidence="1">
    <location>
        <position position="176"/>
    </location>
</feature>
<organism evidence="1 2">
    <name type="scientific">Orchesella cincta</name>
    <name type="common">Springtail</name>
    <name type="synonym">Podura cincta</name>
    <dbReference type="NCBI Taxonomy" id="48709"/>
    <lineage>
        <taxon>Eukaryota</taxon>
        <taxon>Metazoa</taxon>
        <taxon>Ecdysozoa</taxon>
        <taxon>Arthropoda</taxon>
        <taxon>Hexapoda</taxon>
        <taxon>Collembola</taxon>
        <taxon>Entomobryomorpha</taxon>
        <taxon>Entomobryoidea</taxon>
        <taxon>Orchesellidae</taxon>
        <taxon>Orchesellinae</taxon>
        <taxon>Orchesella</taxon>
    </lineage>
</organism>
<comment type="caution">
    <text evidence="1">The sequence shown here is derived from an EMBL/GenBank/DDBJ whole genome shotgun (WGS) entry which is preliminary data.</text>
</comment>
<accession>A0A1D2M5R3</accession>
<dbReference type="AlphaFoldDB" id="A0A1D2M5R3"/>
<evidence type="ECO:0000313" key="1">
    <source>
        <dbReference type="EMBL" id="ODM88315.1"/>
    </source>
</evidence>
<sequence length="176" mass="20020">MANLNGAKRVKVFKSSLDPIKIIGEQFHKITGEAANQDVLMSANALQCFLRCSILMEYIPFSSFATSRCKSTAKSLITEALETFQFARWILDVDLQSSGGGRHPLHANESRIKFTSLPYCLKTRIFNTPQLLSRFLNRTSWSEVGDSYHISNAFLTLQITFTIDTPFQYKRTLRLE</sequence>
<keyword evidence="2" id="KW-1185">Reference proteome</keyword>